<evidence type="ECO:0000256" key="2">
    <source>
        <dbReference type="ARBA" id="ARBA00022448"/>
    </source>
</evidence>
<dbReference type="SUPFAM" id="SSF53850">
    <property type="entry name" value="Periplasmic binding protein-like II"/>
    <property type="match status" value="1"/>
</dbReference>
<sequence>MTDPLPPRPQLARRNLLKNVAISSLAIPVVGSLSSCSTSSDSETNSQAVTVNWSNFTLYMPVDEQSAFPLVESCEKELGINISYTEDIDDNAAFFSKVKPLLDKGDSIGRDLIVVTDDFVMPWIRNGFVEQFDKTNMPNVVNNLIPSYLGAAYDPERKFTIPWQSGFTGIGFNKQKIKDLLGVDQISSMDQFFDPRLKGQILMSSEMADSIPLVMAWLGADLNNFTDEEFVKALEYVKSQIDSGQIQQIVGNESALALENGDVAAIVGYAGDLWQLGGDFGFEVPESGGLVFADNLLIPSGSENKEFAEKVVDYFYQPAIAAEVAQYVGYVSPVVGAQEEAKKLDPELAQNRWVFPSEEQFKMVKFFIIMDAAKDSLYRQEWQKILGN</sequence>
<dbReference type="PANTHER" id="PTHR30222:SF17">
    <property type="entry name" value="SPERMIDINE_PUTRESCINE-BINDING PERIPLASMIC PROTEIN"/>
    <property type="match status" value="1"/>
</dbReference>
<dbReference type="GO" id="GO:0015846">
    <property type="term" value="P:polyamine transport"/>
    <property type="evidence" value="ECO:0007669"/>
    <property type="project" value="InterPro"/>
</dbReference>
<evidence type="ECO:0000256" key="4">
    <source>
        <dbReference type="ARBA" id="ARBA00022764"/>
    </source>
</evidence>
<keyword evidence="2" id="KW-0813">Transport</keyword>
<dbReference type="EMBL" id="CAEZTU010000034">
    <property type="protein sequence ID" value="CAB4579359.1"/>
    <property type="molecule type" value="Genomic_DNA"/>
</dbReference>
<dbReference type="GO" id="GO:0042597">
    <property type="term" value="C:periplasmic space"/>
    <property type="evidence" value="ECO:0007669"/>
    <property type="project" value="UniProtKB-SubCell"/>
</dbReference>
<comment type="subcellular location">
    <subcellularLocation>
        <location evidence="1">Periplasm</location>
    </subcellularLocation>
</comment>
<dbReference type="InterPro" id="IPR001188">
    <property type="entry name" value="Sperm_putr-bd"/>
</dbReference>
<keyword evidence="3" id="KW-0732">Signal</keyword>
<dbReference type="PANTHER" id="PTHR30222">
    <property type="entry name" value="SPERMIDINE/PUTRESCINE-BINDING PERIPLASMIC PROTEIN"/>
    <property type="match status" value="1"/>
</dbReference>
<proteinExistence type="predicted"/>
<keyword evidence="4" id="KW-0574">Periplasm</keyword>
<organism evidence="5">
    <name type="scientific">freshwater metagenome</name>
    <dbReference type="NCBI Taxonomy" id="449393"/>
    <lineage>
        <taxon>unclassified sequences</taxon>
        <taxon>metagenomes</taxon>
        <taxon>ecological metagenomes</taxon>
    </lineage>
</organism>
<dbReference type="CDD" id="cd13590">
    <property type="entry name" value="PBP2_PotD_PotF_like"/>
    <property type="match status" value="1"/>
</dbReference>
<evidence type="ECO:0000256" key="1">
    <source>
        <dbReference type="ARBA" id="ARBA00004418"/>
    </source>
</evidence>
<evidence type="ECO:0000256" key="3">
    <source>
        <dbReference type="ARBA" id="ARBA00022729"/>
    </source>
</evidence>
<name>A0A6J6EVH5_9ZZZZ</name>
<gene>
    <name evidence="5" type="ORF">UFOPK1740_00796</name>
</gene>
<dbReference type="AlphaFoldDB" id="A0A6J6EVH5"/>
<reference evidence="5" key="1">
    <citation type="submission" date="2020-05" db="EMBL/GenBank/DDBJ databases">
        <authorList>
            <person name="Chiriac C."/>
            <person name="Salcher M."/>
            <person name="Ghai R."/>
            <person name="Kavagutti S V."/>
        </authorList>
    </citation>
    <scope>NUCLEOTIDE SEQUENCE</scope>
</reference>
<dbReference type="Gene3D" id="3.40.190.10">
    <property type="entry name" value="Periplasmic binding protein-like II"/>
    <property type="match status" value="2"/>
</dbReference>
<dbReference type="Pfam" id="PF13343">
    <property type="entry name" value="SBP_bac_6"/>
    <property type="match status" value="1"/>
</dbReference>
<dbReference type="GO" id="GO:0019808">
    <property type="term" value="F:polyamine binding"/>
    <property type="evidence" value="ECO:0007669"/>
    <property type="project" value="InterPro"/>
</dbReference>
<accession>A0A6J6EVH5</accession>
<evidence type="ECO:0000313" key="5">
    <source>
        <dbReference type="EMBL" id="CAB4579359.1"/>
    </source>
</evidence>
<dbReference type="PRINTS" id="PR00909">
    <property type="entry name" value="SPERMDNBNDNG"/>
</dbReference>
<protein>
    <submittedName>
        <fullName evidence="5">Unannotated protein</fullName>
    </submittedName>
</protein>